<dbReference type="SMART" id="SM00181">
    <property type="entry name" value="EGF"/>
    <property type="match status" value="2"/>
</dbReference>
<dbReference type="PROSITE" id="PS50025">
    <property type="entry name" value="LAM_G_DOMAIN"/>
    <property type="match status" value="1"/>
</dbReference>
<evidence type="ECO:0000259" key="8">
    <source>
        <dbReference type="PROSITE" id="PS50026"/>
    </source>
</evidence>
<dbReference type="SMART" id="SM00179">
    <property type="entry name" value="EGF_CA"/>
    <property type="match status" value="2"/>
</dbReference>
<protein>
    <submittedName>
        <fullName evidence="9">Uncharacterized protein</fullName>
    </submittedName>
</protein>
<dbReference type="Gene3D" id="2.10.25.10">
    <property type="entry name" value="Laminin"/>
    <property type="match status" value="2"/>
</dbReference>
<feature type="domain" description="EGF-like" evidence="8">
    <location>
        <begin position="171"/>
        <end position="209"/>
    </location>
</feature>
<dbReference type="InterPro" id="IPR001881">
    <property type="entry name" value="EGF-like_Ca-bd_dom"/>
</dbReference>
<dbReference type="PANTHER" id="PTHR12916:SF4">
    <property type="entry name" value="UNINFLATABLE, ISOFORM C"/>
    <property type="match status" value="1"/>
</dbReference>
<keyword evidence="2" id="KW-0732">Signal</keyword>
<dbReference type="InterPro" id="IPR013320">
    <property type="entry name" value="ConA-like_dom_sf"/>
</dbReference>
<dbReference type="GO" id="GO:0005509">
    <property type="term" value="F:calcium ion binding"/>
    <property type="evidence" value="ECO:0007669"/>
    <property type="project" value="InterPro"/>
</dbReference>
<keyword evidence="3" id="KW-0677">Repeat</keyword>
<proteinExistence type="predicted"/>
<dbReference type="PROSITE" id="PS01186">
    <property type="entry name" value="EGF_2"/>
    <property type="match status" value="2"/>
</dbReference>
<evidence type="ECO:0000256" key="6">
    <source>
        <dbReference type="PROSITE-ProRule" id="PRU00076"/>
    </source>
</evidence>
<dbReference type="InterPro" id="IPR000152">
    <property type="entry name" value="EGF-type_Asp/Asn_hydroxyl_site"/>
</dbReference>
<dbReference type="FunFam" id="2.10.25.10:FF:000012">
    <property type="entry name" value="Delta-like protein"/>
    <property type="match status" value="1"/>
</dbReference>
<organism evidence="9 10">
    <name type="scientific">Stichopus japonicus</name>
    <name type="common">Sea cucumber</name>
    <dbReference type="NCBI Taxonomy" id="307972"/>
    <lineage>
        <taxon>Eukaryota</taxon>
        <taxon>Metazoa</taxon>
        <taxon>Echinodermata</taxon>
        <taxon>Eleutherozoa</taxon>
        <taxon>Echinozoa</taxon>
        <taxon>Holothuroidea</taxon>
        <taxon>Aspidochirotacea</taxon>
        <taxon>Aspidochirotida</taxon>
        <taxon>Stichopodidae</taxon>
        <taxon>Apostichopus</taxon>
    </lineage>
</organism>
<dbReference type="Gene3D" id="2.60.120.200">
    <property type="match status" value="1"/>
</dbReference>
<evidence type="ECO:0000256" key="5">
    <source>
        <dbReference type="ARBA" id="ARBA00023180"/>
    </source>
</evidence>
<dbReference type="PROSITE" id="PS50026">
    <property type="entry name" value="EGF_3"/>
    <property type="match status" value="2"/>
</dbReference>
<feature type="domain" description="EGF-like" evidence="8">
    <location>
        <begin position="32"/>
        <end position="68"/>
    </location>
</feature>
<keyword evidence="10" id="KW-1185">Reference proteome</keyword>
<reference evidence="9 10" key="1">
    <citation type="journal article" date="2017" name="PLoS Biol.">
        <title>The sea cucumber genome provides insights into morphological evolution and visceral regeneration.</title>
        <authorList>
            <person name="Zhang X."/>
            <person name="Sun L."/>
            <person name="Yuan J."/>
            <person name="Sun Y."/>
            <person name="Gao Y."/>
            <person name="Zhang L."/>
            <person name="Li S."/>
            <person name="Dai H."/>
            <person name="Hamel J.F."/>
            <person name="Liu C."/>
            <person name="Yu Y."/>
            <person name="Liu S."/>
            <person name="Lin W."/>
            <person name="Guo K."/>
            <person name="Jin S."/>
            <person name="Xu P."/>
            <person name="Storey K.B."/>
            <person name="Huan P."/>
            <person name="Zhang T."/>
            <person name="Zhou Y."/>
            <person name="Zhang J."/>
            <person name="Lin C."/>
            <person name="Li X."/>
            <person name="Xing L."/>
            <person name="Huo D."/>
            <person name="Sun M."/>
            <person name="Wang L."/>
            <person name="Mercier A."/>
            <person name="Li F."/>
            <person name="Yang H."/>
            <person name="Xiang J."/>
        </authorList>
    </citation>
    <scope>NUCLEOTIDE SEQUENCE [LARGE SCALE GENOMIC DNA]</scope>
    <source>
        <strain evidence="9">Shaxun</strain>
        <tissue evidence="9">Muscle</tissue>
    </source>
</reference>
<dbReference type="Proteomes" id="UP000230750">
    <property type="component" value="Unassembled WGS sequence"/>
</dbReference>
<evidence type="ECO:0000256" key="4">
    <source>
        <dbReference type="ARBA" id="ARBA00023157"/>
    </source>
</evidence>
<dbReference type="PROSITE" id="PS00022">
    <property type="entry name" value="EGF_1"/>
    <property type="match status" value="2"/>
</dbReference>
<dbReference type="InterPro" id="IPR000742">
    <property type="entry name" value="EGF"/>
</dbReference>
<evidence type="ECO:0000259" key="7">
    <source>
        <dbReference type="PROSITE" id="PS50025"/>
    </source>
</evidence>
<dbReference type="PANTHER" id="PTHR12916">
    <property type="entry name" value="CYTOCHROME C OXIDASE POLYPEPTIDE VIC-2"/>
    <property type="match status" value="1"/>
</dbReference>
<dbReference type="InterPro" id="IPR001791">
    <property type="entry name" value="Laminin_G"/>
</dbReference>
<dbReference type="OrthoDB" id="283575at2759"/>
<evidence type="ECO:0000313" key="10">
    <source>
        <dbReference type="Proteomes" id="UP000230750"/>
    </source>
</evidence>
<sequence length="355" mass="39899">MRDVQNLDTNKYFDIMELEEQGSEGIEGGCPRENQCNMSTCTEQGTCTDLWWDFSCECDNGYTGKDCSRVRRCKPLCDRLLWDEKESSNGTIDNTSEPDFDEYWIGGVPDFTSASIPFVLDQVGYFKGCILDVKYNEYSLEFFPLPDSAPDTSLPMNTATSENVLNNSCASDDLCQLSPCSNNGSCQQNGLWNDYYCECTFGYTGKNCENETICGPTRDLCPENSMCIERDESFECVAAGTFQEATILSYTNNINEDEALNNISLRLRTRSDYAVIFRAATTDDSAFINIVIHESFLQITFPRINSGVGTLNTSVMVNDGIWHEVHIQFFDDSVSVEVDNIEVKVDDIDITSLRV</sequence>
<dbReference type="SUPFAM" id="SSF49899">
    <property type="entry name" value="Concanavalin A-like lectins/glucanases"/>
    <property type="match status" value="1"/>
</dbReference>
<name>A0A2G8K3U7_STIJA</name>
<keyword evidence="4 6" id="KW-1015">Disulfide bond</keyword>
<keyword evidence="1 6" id="KW-0245">EGF-like domain</keyword>
<gene>
    <name evidence="9" type="ORF">BSL78_20509</name>
</gene>
<dbReference type="EMBL" id="MRZV01000919">
    <property type="protein sequence ID" value="PIK42629.1"/>
    <property type="molecule type" value="Genomic_DNA"/>
</dbReference>
<dbReference type="CDD" id="cd00054">
    <property type="entry name" value="EGF_CA"/>
    <property type="match status" value="2"/>
</dbReference>
<comment type="caution">
    <text evidence="9">The sequence shown here is derived from an EMBL/GenBank/DDBJ whole genome shotgun (WGS) entry which is preliminary data.</text>
</comment>
<keyword evidence="5" id="KW-0325">Glycoprotein</keyword>
<dbReference type="AlphaFoldDB" id="A0A2G8K3U7"/>
<dbReference type="SUPFAM" id="SSF57196">
    <property type="entry name" value="EGF/Laminin"/>
    <property type="match status" value="1"/>
</dbReference>
<comment type="caution">
    <text evidence="6">Lacks conserved residue(s) required for the propagation of feature annotation.</text>
</comment>
<feature type="disulfide bond" evidence="6">
    <location>
        <begin position="180"/>
        <end position="197"/>
    </location>
</feature>
<dbReference type="Pfam" id="PF00008">
    <property type="entry name" value="EGF"/>
    <property type="match status" value="2"/>
</dbReference>
<feature type="disulfide bond" evidence="6">
    <location>
        <begin position="58"/>
        <end position="67"/>
    </location>
</feature>
<feature type="domain" description="Laminin G" evidence="7">
    <location>
        <begin position="237"/>
        <end position="355"/>
    </location>
</feature>
<dbReference type="Pfam" id="PF02210">
    <property type="entry name" value="Laminin_G_2"/>
    <property type="match status" value="1"/>
</dbReference>
<dbReference type="PROSITE" id="PS00010">
    <property type="entry name" value="ASX_HYDROXYL"/>
    <property type="match status" value="1"/>
</dbReference>
<dbReference type="STRING" id="307972.A0A2G8K3U7"/>
<evidence type="ECO:0000313" key="9">
    <source>
        <dbReference type="EMBL" id="PIK42629.1"/>
    </source>
</evidence>
<evidence type="ECO:0000256" key="2">
    <source>
        <dbReference type="ARBA" id="ARBA00022729"/>
    </source>
</evidence>
<evidence type="ECO:0000256" key="1">
    <source>
        <dbReference type="ARBA" id="ARBA00022536"/>
    </source>
</evidence>
<dbReference type="CDD" id="cd00110">
    <property type="entry name" value="LamG"/>
    <property type="match status" value="1"/>
</dbReference>
<accession>A0A2G8K3U7</accession>
<evidence type="ECO:0000256" key="3">
    <source>
        <dbReference type="ARBA" id="ARBA00022737"/>
    </source>
</evidence>
<feature type="disulfide bond" evidence="6">
    <location>
        <begin position="199"/>
        <end position="208"/>
    </location>
</feature>